<keyword evidence="9" id="KW-0482">Metalloprotease</keyword>
<dbReference type="GO" id="GO:0004222">
    <property type="term" value="F:metalloendopeptidase activity"/>
    <property type="evidence" value="ECO:0007669"/>
    <property type="project" value="UniProtKB-EC"/>
</dbReference>
<evidence type="ECO:0000256" key="1">
    <source>
        <dbReference type="ARBA" id="ARBA00001947"/>
    </source>
</evidence>
<comment type="cofactor">
    <cofactor evidence="1">
        <name>Zn(2+)</name>
        <dbReference type="ChEBI" id="CHEBI:29105"/>
    </cofactor>
</comment>
<dbReference type="EMBL" id="CP020373">
    <property type="protein sequence ID" value="AZQ09764.1"/>
    <property type="molecule type" value="Genomic_DNA"/>
</dbReference>
<keyword evidence="8" id="KW-0862">Zinc</keyword>
<dbReference type="PANTHER" id="PTHR13062:SF9">
    <property type="entry name" value="MICROBIAL COLLAGENASE"/>
    <property type="match status" value="1"/>
</dbReference>
<dbReference type="PANTHER" id="PTHR13062">
    <property type="entry name" value="COLLAGENASE"/>
    <property type="match status" value="1"/>
</dbReference>
<protein>
    <submittedName>
        <fullName evidence="11">Microbial collagenase</fullName>
        <ecNumber evidence="11">3.4.24.3</ecNumber>
    </submittedName>
</protein>
<evidence type="ECO:0000256" key="9">
    <source>
        <dbReference type="ARBA" id="ARBA00023049"/>
    </source>
</evidence>
<evidence type="ECO:0000256" key="5">
    <source>
        <dbReference type="ARBA" id="ARBA00022723"/>
    </source>
</evidence>
<keyword evidence="12" id="KW-1185">Reference proteome</keyword>
<feature type="signal peptide" evidence="10">
    <location>
        <begin position="1"/>
        <end position="23"/>
    </location>
</feature>
<gene>
    <name evidence="11" type="ORF">STH12_00625</name>
</gene>
<comment type="subcellular location">
    <subcellularLocation>
        <location evidence="2">Secreted</location>
    </subcellularLocation>
</comment>
<evidence type="ECO:0000313" key="12">
    <source>
        <dbReference type="Proteomes" id="UP000278437"/>
    </source>
</evidence>
<keyword evidence="4" id="KW-0645">Protease</keyword>
<dbReference type="PRINTS" id="PR00931">
    <property type="entry name" value="MICOLLPTASE"/>
</dbReference>
<evidence type="ECO:0000256" key="4">
    <source>
        <dbReference type="ARBA" id="ARBA00022670"/>
    </source>
</evidence>
<evidence type="ECO:0000256" key="3">
    <source>
        <dbReference type="ARBA" id="ARBA00022525"/>
    </source>
</evidence>
<evidence type="ECO:0000256" key="6">
    <source>
        <dbReference type="ARBA" id="ARBA00022729"/>
    </source>
</evidence>
<evidence type="ECO:0000313" key="11">
    <source>
        <dbReference type="EMBL" id="AZQ09764.1"/>
    </source>
</evidence>
<evidence type="ECO:0000256" key="8">
    <source>
        <dbReference type="ARBA" id="ARBA00022833"/>
    </source>
</evidence>
<sequence>MRTFAVSLSSLVVGSLLSLPTFATSPLPLEAVLKIQQQCSPTLIIRAQALTQAQIDDACQMLSQQEAKFHQLLNTHNRPVKHDNNTAMRANIYADAEAYRTYVTAHFDVPSDNGGMYLEGFPDKPGNQAEFVAYQKNGAIWNLRHEYVHYLDGRFNLYGDFCASLHDSHSAPEYCPKPAPALPHLVWWSEGLAEYLAQGDDNKAAAQQAAKGTYRLSEIFDTSYEHNGGSDRVYRWGYLAVRFMMENHKDKLETMLGFTRKGDYPRYQALVREWGTGMDEEFSLWLKKIAKNLPPEGTNSKSASLNK</sequence>
<feature type="chain" id="PRO_5045429464" evidence="10">
    <location>
        <begin position="24"/>
        <end position="307"/>
    </location>
</feature>
<keyword evidence="6 10" id="KW-0732">Signal</keyword>
<dbReference type="Pfam" id="PF01752">
    <property type="entry name" value="Peptidase_M9"/>
    <property type="match status" value="1"/>
</dbReference>
<dbReference type="Proteomes" id="UP000278437">
    <property type="component" value="Chromosome"/>
</dbReference>
<dbReference type="Gene3D" id="3.40.30.160">
    <property type="entry name" value="Collagenase ColT, N-terminal domain"/>
    <property type="match status" value="1"/>
</dbReference>
<dbReference type="InterPro" id="IPR002169">
    <property type="entry name" value="Peptidase_M9A/M9B"/>
</dbReference>
<keyword evidence="3" id="KW-0964">Secreted</keyword>
<dbReference type="RefSeq" id="WP_126166203.1">
    <property type="nucleotide sequence ID" value="NZ_CP020373.1"/>
</dbReference>
<evidence type="ECO:0000256" key="2">
    <source>
        <dbReference type="ARBA" id="ARBA00004613"/>
    </source>
</evidence>
<evidence type="ECO:0000256" key="10">
    <source>
        <dbReference type="SAM" id="SignalP"/>
    </source>
</evidence>
<name>A0ABM7D0E2_9GAMM</name>
<proteinExistence type="predicted"/>
<dbReference type="Gene3D" id="1.10.390.20">
    <property type="match status" value="1"/>
</dbReference>
<keyword evidence="7 11" id="KW-0378">Hydrolase</keyword>
<evidence type="ECO:0000256" key="7">
    <source>
        <dbReference type="ARBA" id="ARBA00022801"/>
    </source>
</evidence>
<accession>A0ABM7D0E2</accession>
<dbReference type="EC" id="3.4.24.3" evidence="11"/>
<keyword evidence="5" id="KW-0479">Metal-binding</keyword>
<organism evidence="11 12">
    <name type="scientific">Shewanella khirikhana</name>
    <dbReference type="NCBI Taxonomy" id="1965282"/>
    <lineage>
        <taxon>Bacteria</taxon>
        <taxon>Pseudomonadati</taxon>
        <taxon>Pseudomonadota</taxon>
        <taxon>Gammaproteobacteria</taxon>
        <taxon>Alteromonadales</taxon>
        <taxon>Shewanellaceae</taxon>
        <taxon>Shewanella</taxon>
    </lineage>
</organism>
<reference evidence="12" key="1">
    <citation type="submission" date="2017-03" db="EMBL/GenBank/DDBJ databases">
        <title>Full genome sequence of a non-lethal Shewanella isolate that potentiates virulence of Vibio parahaemolyticus causing acute hepatopancreatic necrosis disease (AHPND) in shrimp.</title>
        <authorList>
            <person name="Prachumwat A."/>
            <person name="Sritunyalucksana K."/>
        </authorList>
    </citation>
    <scope>NUCLEOTIDE SEQUENCE [LARGE SCALE GENOMIC DNA]</scope>
    <source>
        <strain evidence="12">TH2012</strain>
    </source>
</reference>